<feature type="domain" description="HTH tetR-type" evidence="2">
    <location>
        <begin position="76"/>
        <end position="118"/>
    </location>
</feature>
<evidence type="ECO:0000313" key="5">
    <source>
        <dbReference type="Proteomes" id="UP000245711"/>
    </source>
</evidence>
<evidence type="ECO:0000313" key="4">
    <source>
        <dbReference type="EMBL" id="AWK74946.1"/>
    </source>
</evidence>
<name>A0A2S2C227_9NOCA</name>
<reference evidence="4 5" key="1">
    <citation type="submission" date="2017-05" db="EMBL/GenBank/DDBJ databases">
        <title>Isolation of Rhodococcus sp. S2-17 biodegrading of BP-3.</title>
        <authorList>
            <person name="Lee Y."/>
            <person name="Kim K.H."/>
            <person name="Chun B.H."/>
            <person name="Jung H.S."/>
            <person name="Jeon C.O."/>
        </authorList>
    </citation>
    <scope>NUCLEOTIDE SEQUENCE [LARGE SCALE GENOMIC DNA]</scope>
    <source>
        <strain evidence="4 5">S2-17</strain>
    </source>
</reference>
<protein>
    <submittedName>
        <fullName evidence="4">TetR family transcriptional regulator</fullName>
    </submittedName>
</protein>
<keyword evidence="5" id="KW-1185">Reference proteome</keyword>
<dbReference type="AlphaFoldDB" id="A0A2S2C227"/>
<dbReference type="SUPFAM" id="SSF46689">
    <property type="entry name" value="Homeodomain-like"/>
    <property type="match status" value="1"/>
</dbReference>
<dbReference type="Pfam" id="PF00440">
    <property type="entry name" value="TetR_N"/>
    <property type="match status" value="1"/>
</dbReference>
<dbReference type="InterPro" id="IPR001647">
    <property type="entry name" value="HTH_TetR"/>
</dbReference>
<dbReference type="OrthoDB" id="3403733at2"/>
<dbReference type="PANTHER" id="PTHR30055">
    <property type="entry name" value="HTH-TYPE TRANSCRIPTIONAL REGULATOR RUTR"/>
    <property type="match status" value="1"/>
</dbReference>
<dbReference type="Proteomes" id="UP000245711">
    <property type="component" value="Chromosome"/>
</dbReference>
<dbReference type="GO" id="GO:0000976">
    <property type="term" value="F:transcription cis-regulatory region binding"/>
    <property type="evidence" value="ECO:0007669"/>
    <property type="project" value="TreeGrafter"/>
</dbReference>
<dbReference type="Gene3D" id="1.10.357.10">
    <property type="entry name" value="Tetracycline Repressor, domain 2"/>
    <property type="match status" value="1"/>
</dbReference>
<proteinExistence type="predicted"/>
<dbReference type="InterPro" id="IPR009057">
    <property type="entry name" value="Homeodomain-like_sf"/>
</dbReference>
<feature type="domain" description="TetR transcriptional regulator Rv1219c-like C-terminal" evidence="3">
    <location>
        <begin position="154"/>
        <end position="259"/>
    </location>
</feature>
<dbReference type="SUPFAM" id="SSF48498">
    <property type="entry name" value="Tetracyclin repressor-like, C-terminal domain"/>
    <property type="match status" value="1"/>
</dbReference>
<dbReference type="GO" id="GO:0003700">
    <property type="term" value="F:DNA-binding transcription factor activity"/>
    <property type="evidence" value="ECO:0007669"/>
    <property type="project" value="TreeGrafter"/>
</dbReference>
<evidence type="ECO:0000259" key="2">
    <source>
        <dbReference type="Pfam" id="PF00440"/>
    </source>
</evidence>
<dbReference type="PANTHER" id="PTHR30055:SF146">
    <property type="entry name" value="HTH-TYPE TRANSCRIPTIONAL DUAL REGULATOR CECR"/>
    <property type="match status" value="1"/>
</dbReference>
<dbReference type="Pfam" id="PF17933">
    <property type="entry name" value="TetR_C_25"/>
    <property type="match status" value="1"/>
</dbReference>
<dbReference type="EMBL" id="CP021354">
    <property type="protein sequence ID" value="AWK74946.1"/>
    <property type="molecule type" value="Genomic_DNA"/>
</dbReference>
<evidence type="ECO:0000259" key="3">
    <source>
        <dbReference type="Pfam" id="PF17933"/>
    </source>
</evidence>
<keyword evidence="1" id="KW-0238">DNA-binding</keyword>
<organism evidence="4 5">
    <name type="scientific">Rhodococcus oxybenzonivorans</name>
    <dbReference type="NCBI Taxonomy" id="1990687"/>
    <lineage>
        <taxon>Bacteria</taxon>
        <taxon>Bacillati</taxon>
        <taxon>Actinomycetota</taxon>
        <taxon>Actinomycetes</taxon>
        <taxon>Mycobacteriales</taxon>
        <taxon>Nocardiaceae</taxon>
        <taxon>Rhodococcus</taxon>
    </lineage>
</organism>
<accession>A0A2S2C227</accession>
<dbReference type="KEGG" id="roz:CBI38_28690"/>
<dbReference type="InterPro" id="IPR050109">
    <property type="entry name" value="HTH-type_TetR-like_transc_reg"/>
</dbReference>
<gene>
    <name evidence="4" type="ORF">CBI38_28690</name>
</gene>
<evidence type="ECO:0000256" key="1">
    <source>
        <dbReference type="ARBA" id="ARBA00023125"/>
    </source>
</evidence>
<dbReference type="InterPro" id="IPR036271">
    <property type="entry name" value="Tet_transcr_reg_TetR-rel_C_sf"/>
</dbReference>
<dbReference type="InterPro" id="IPR041484">
    <property type="entry name" value="TetR_C_25"/>
</dbReference>
<sequence>MTESCLPLRPLRSGACIDRRVVAAPTASTSPPDFLGSQEAHPTPLPRTERAFNILIVHSIRGVGRDDADLTTSARIRDAAVARFAREGFGASLRVIAEDARVSGGLIVHHFRSKEGLRRVCDEWVLRQIRESKQQVVASGDTGPWLAQLGQLQSYAPLAMYVARSLQAGGPGATAFFDHLVDDAVAYLAEGVRNGVIKPSRDPYARARFLTSSSVGTMLLEMSLQAEMLRSGDFTGFFQKLSDAVTAPALELYADGLFTDRQMLDDYLMYVTDPPAGAGDGDAAVTP</sequence>